<sequence length="147" mass="16255">MRTLLLLAAIMAFGKILMQAQGSLLNFRKMIHLKTGKIAELSYASYGCYCGLGGKGSPKDATDWCCVTHDCCYRRLKNLGCGTKTLNYTFTYEGGKIICAANQDSCRSQLCQCDKAAAECFARNKESYSVKYQFYSNLLCRGQAPSC</sequence>
<dbReference type="SUPFAM" id="SSF48619">
    <property type="entry name" value="Phospholipase A2, PLA2"/>
    <property type="match status" value="1"/>
</dbReference>
<comment type="similarity">
    <text evidence="3 23">Belongs to the phospholipase A2 family.</text>
</comment>
<feature type="binding site" evidence="21">
    <location>
        <position position="70"/>
    </location>
    <ligand>
        <name>Ca(2+)</name>
        <dbReference type="ChEBI" id="CHEBI:29108"/>
    </ligand>
</feature>
<evidence type="ECO:0000256" key="21">
    <source>
        <dbReference type="PIRSR" id="PIRSR601211-2"/>
    </source>
</evidence>
<evidence type="ECO:0000256" key="17">
    <source>
        <dbReference type="ARBA" id="ARBA00048699"/>
    </source>
</evidence>
<dbReference type="GO" id="GO:0005741">
    <property type="term" value="C:mitochondrial outer membrane"/>
    <property type="evidence" value="ECO:0007669"/>
    <property type="project" value="UniProtKB-SubCell"/>
</dbReference>
<feature type="active site" evidence="20">
    <location>
        <position position="69"/>
    </location>
</feature>
<evidence type="ECO:0000256" key="4">
    <source>
        <dbReference type="ARBA" id="ARBA00022525"/>
    </source>
</evidence>
<dbReference type="GO" id="GO:0042742">
    <property type="term" value="P:defense response to bacterium"/>
    <property type="evidence" value="ECO:0007669"/>
    <property type="project" value="UniProtKB-KW"/>
</dbReference>
<dbReference type="PROSITE" id="PS00118">
    <property type="entry name" value="PA2_HIS"/>
    <property type="match status" value="1"/>
</dbReference>
<dbReference type="Pfam" id="PF00068">
    <property type="entry name" value="Phospholip_A2_1"/>
    <property type="match status" value="1"/>
</dbReference>
<feature type="disulfide bond" evidence="22">
    <location>
        <begin position="72"/>
        <end position="113"/>
    </location>
</feature>
<dbReference type="PRINTS" id="PR00389">
    <property type="entry name" value="PHPHLIPASEA2"/>
</dbReference>
<evidence type="ECO:0000256" key="7">
    <source>
        <dbReference type="ARBA" id="ARBA00023157"/>
    </source>
</evidence>
<dbReference type="InterPro" id="IPR016090">
    <property type="entry name" value="PLA2-like_dom"/>
</dbReference>
<evidence type="ECO:0000256" key="18">
    <source>
        <dbReference type="ARBA" id="ARBA00049039"/>
    </source>
</evidence>
<feature type="disulfide bond" evidence="22">
    <location>
        <begin position="50"/>
        <end position="66"/>
    </location>
</feature>
<dbReference type="GO" id="GO:0031640">
    <property type="term" value="P:killing of cells of another organism"/>
    <property type="evidence" value="ECO:0007669"/>
    <property type="project" value="UniProtKB-KW"/>
</dbReference>
<comment type="catalytic activity">
    <reaction evidence="12">
        <text>1,2-dihexadecanoyl-sn-glycero-3-phospho-(1'-sn-glycerol) + H2O = 1-hexadecanoyl-sn-glycero-3-phospho-(1'-sn-glycerol) + hexadecanoate + H(+)</text>
        <dbReference type="Rhea" id="RHEA:45472"/>
        <dbReference type="ChEBI" id="CHEBI:7896"/>
        <dbReference type="ChEBI" id="CHEBI:15377"/>
        <dbReference type="ChEBI" id="CHEBI:15378"/>
        <dbReference type="ChEBI" id="CHEBI:72829"/>
        <dbReference type="ChEBI" id="CHEBI:75158"/>
    </reaction>
    <physiologicalReaction direction="left-to-right" evidence="12">
        <dbReference type="Rhea" id="RHEA:45473"/>
    </physiologicalReaction>
</comment>
<feature type="active site" evidence="20">
    <location>
        <position position="114"/>
    </location>
</feature>
<dbReference type="GO" id="GO:0042130">
    <property type="term" value="P:negative regulation of T cell proliferation"/>
    <property type="evidence" value="ECO:0007669"/>
    <property type="project" value="TreeGrafter"/>
</dbReference>
<evidence type="ECO:0000256" key="19">
    <source>
        <dbReference type="ARBA" id="ARBA00049282"/>
    </source>
</evidence>
<feature type="disulfide bond" evidence="22">
    <location>
        <begin position="99"/>
        <end position="111"/>
    </location>
</feature>
<dbReference type="AlphaFoldDB" id="A0A8C0W2X7"/>
<evidence type="ECO:0000259" key="25">
    <source>
        <dbReference type="SMART" id="SM00085"/>
    </source>
</evidence>
<evidence type="ECO:0000313" key="26">
    <source>
        <dbReference type="Ensembl" id="ENSCCNP00000002368.1"/>
    </source>
</evidence>
<evidence type="ECO:0000256" key="5">
    <source>
        <dbReference type="ARBA" id="ARBA00022638"/>
    </source>
</evidence>
<dbReference type="CDD" id="cd00125">
    <property type="entry name" value="PLA2c"/>
    <property type="match status" value="1"/>
</dbReference>
<evidence type="ECO:0000256" key="9">
    <source>
        <dbReference type="ARBA" id="ARBA00036719"/>
    </source>
</evidence>
<feature type="domain" description="Phospholipase A2-like central" evidence="25">
    <location>
        <begin position="23"/>
        <end position="141"/>
    </location>
</feature>
<dbReference type="PANTHER" id="PTHR11716">
    <property type="entry name" value="PHOSPHOLIPASE A2 FAMILY MEMBER"/>
    <property type="match status" value="1"/>
</dbReference>
<evidence type="ECO:0000256" key="2">
    <source>
        <dbReference type="ARBA" id="ARBA00004613"/>
    </source>
</evidence>
<comment type="catalytic activity">
    <reaction evidence="24">
        <text>a 1,2-diacyl-sn-glycero-3-phosphocholine + H2O = a 1-acyl-sn-glycero-3-phosphocholine + a fatty acid + H(+)</text>
        <dbReference type="Rhea" id="RHEA:15801"/>
        <dbReference type="ChEBI" id="CHEBI:15377"/>
        <dbReference type="ChEBI" id="CHEBI:15378"/>
        <dbReference type="ChEBI" id="CHEBI:28868"/>
        <dbReference type="ChEBI" id="CHEBI:57643"/>
        <dbReference type="ChEBI" id="CHEBI:58168"/>
        <dbReference type="EC" id="3.1.1.4"/>
    </reaction>
</comment>
<accession>A0A8C0W2X7</accession>
<comment type="catalytic activity">
    <reaction evidence="17">
        <text>1-hexadecanoyl-2-(9Z-octadecenoyl)-sn-glycero-3-phosphocholine + H2O = 1-hexadecanoyl-sn-glycero-3-phosphocholine + (9Z)-octadecenoate + H(+)</text>
        <dbReference type="Rhea" id="RHEA:38779"/>
        <dbReference type="ChEBI" id="CHEBI:15377"/>
        <dbReference type="ChEBI" id="CHEBI:15378"/>
        <dbReference type="ChEBI" id="CHEBI:30823"/>
        <dbReference type="ChEBI" id="CHEBI:72998"/>
        <dbReference type="ChEBI" id="CHEBI:73001"/>
    </reaction>
    <physiologicalReaction direction="left-to-right" evidence="17">
        <dbReference type="Rhea" id="RHEA:38780"/>
    </physiologicalReaction>
</comment>
<evidence type="ECO:0000256" key="10">
    <source>
        <dbReference type="ARBA" id="ARBA00036775"/>
    </source>
</evidence>
<feature type="chain" id="PRO_5034667803" description="Phospholipase A2" evidence="24">
    <location>
        <begin position="23"/>
        <end position="147"/>
    </location>
</feature>
<keyword evidence="6 21" id="KW-0106">Calcium</keyword>
<comment type="catalytic activity">
    <reaction evidence="9">
        <text>1-hexadecanoyl-2-(4Z,7Z,10Z,13Z,16Z,19Z-docosahexaenoyl)-sn-glycero-3-phosphocholine + H2O = (4Z,7Z,10Z,13Z,16Z,19Z)-docosahexaenoate + 1-hexadecanoyl-sn-glycero-3-phosphocholine + H(+)</text>
        <dbReference type="Rhea" id="RHEA:41231"/>
        <dbReference type="ChEBI" id="CHEBI:15377"/>
        <dbReference type="ChEBI" id="CHEBI:15378"/>
        <dbReference type="ChEBI" id="CHEBI:72998"/>
        <dbReference type="ChEBI" id="CHEBI:74963"/>
        <dbReference type="ChEBI" id="CHEBI:77016"/>
    </reaction>
    <physiologicalReaction direction="left-to-right" evidence="9">
        <dbReference type="Rhea" id="RHEA:41232"/>
    </physiologicalReaction>
</comment>
<feature type="binding site" evidence="21">
    <location>
        <position position="49"/>
    </location>
    <ligand>
        <name>Ca(2+)</name>
        <dbReference type="ChEBI" id="CHEBI:29108"/>
    </ligand>
</feature>
<dbReference type="InterPro" id="IPR033112">
    <property type="entry name" value="PLA2_Asp_AS"/>
</dbReference>
<comment type="subcellular location">
    <subcellularLocation>
        <location evidence="1">Mitochondrion outer membrane</location>
        <topology evidence="1">Peripheral membrane protein</topology>
    </subcellularLocation>
    <subcellularLocation>
        <location evidence="2 24">Secreted</location>
    </subcellularLocation>
</comment>
<dbReference type="EC" id="3.1.1.4" evidence="24"/>
<feature type="signal peptide" evidence="24">
    <location>
        <begin position="1"/>
        <end position="22"/>
    </location>
</feature>
<dbReference type="SMART" id="SM00085">
    <property type="entry name" value="PA2c"/>
    <property type="match status" value="1"/>
</dbReference>
<evidence type="ECO:0000256" key="11">
    <source>
        <dbReference type="ARBA" id="ARBA00048015"/>
    </source>
</evidence>
<keyword evidence="24" id="KW-0443">Lipid metabolism</keyword>
<comment type="catalytic activity">
    <reaction evidence="16">
        <text>1-hexadecanoyl-2-(9Z-octadecenoyl)-sn-glycero-3-phosphoethanolamine + H2O = 1-hexadecanoyl-sn-glycero-3-phosphoethanolamine + (9Z)-octadecenoate + H(+)</text>
        <dbReference type="Rhea" id="RHEA:40911"/>
        <dbReference type="ChEBI" id="CHEBI:15377"/>
        <dbReference type="ChEBI" id="CHEBI:15378"/>
        <dbReference type="ChEBI" id="CHEBI:30823"/>
        <dbReference type="ChEBI" id="CHEBI:73004"/>
        <dbReference type="ChEBI" id="CHEBI:73007"/>
    </reaction>
    <physiologicalReaction direction="left-to-right" evidence="16">
        <dbReference type="Rhea" id="RHEA:40912"/>
    </physiologicalReaction>
</comment>
<evidence type="ECO:0000256" key="20">
    <source>
        <dbReference type="PIRSR" id="PIRSR601211-1"/>
    </source>
</evidence>
<evidence type="ECO:0000256" key="6">
    <source>
        <dbReference type="ARBA" id="ARBA00022837"/>
    </source>
</evidence>
<keyword evidence="24" id="KW-0378">Hydrolase</keyword>
<feature type="binding site" evidence="21">
    <location>
        <position position="51"/>
    </location>
    <ligand>
        <name>Ca(2+)</name>
        <dbReference type="ChEBI" id="CHEBI:29108"/>
    </ligand>
</feature>
<feature type="disulfide bond" evidence="22">
    <location>
        <begin position="81"/>
        <end position="106"/>
    </location>
</feature>
<keyword evidence="5" id="KW-0929">Antimicrobial</keyword>
<comment type="catalytic activity">
    <reaction evidence="14">
        <text>1,2-dihexadecanoyl-sn-glycero-3-phosphocholine + H2O = 1-hexadecanoyl-sn-glycero-3-phosphocholine + hexadecanoate + H(+)</text>
        <dbReference type="Rhea" id="RHEA:41223"/>
        <dbReference type="ChEBI" id="CHEBI:7896"/>
        <dbReference type="ChEBI" id="CHEBI:15377"/>
        <dbReference type="ChEBI" id="CHEBI:15378"/>
        <dbReference type="ChEBI" id="CHEBI:72998"/>
        <dbReference type="ChEBI" id="CHEBI:72999"/>
    </reaction>
    <physiologicalReaction direction="left-to-right" evidence="14">
        <dbReference type="Rhea" id="RHEA:41224"/>
    </physiologicalReaction>
</comment>
<dbReference type="PROSITE" id="PS00119">
    <property type="entry name" value="PA2_ASP"/>
    <property type="match status" value="1"/>
</dbReference>
<evidence type="ECO:0000256" key="24">
    <source>
        <dbReference type="RuleBase" id="RU361236"/>
    </source>
</evidence>
<keyword evidence="5" id="KW-0081">Bacteriolytic enzyme</keyword>
<dbReference type="Gene3D" id="1.20.90.10">
    <property type="entry name" value="Phospholipase A2 domain"/>
    <property type="match status" value="1"/>
</dbReference>
<dbReference type="GO" id="GO:0050482">
    <property type="term" value="P:arachidonate secretion"/>
    <property type="evidence" value="ECO:0007669"/>
    <property type="project" value="InterPro"/>
</dbReference>
<evidence type="ECO:0000256" key="22">
    <source>
        <dbReference type="PIRSR" id="PIRSR601211-3"/>
    </source>
</evidence>
<name>A0A8C0W2X7_CASCN</name>
<evidence type="ECO:0000256" key="16">
    <source>
        <dbReference type="ARBA" id="ARBA00048613"/>
    </source>
</evidence>
<feature type="disulfide bond" evidence="22">
    <location>
        <begin position="48"/>
        <end position="140"/>
    </location>
</feature>
<proteinExistence type="inferred from homology"/>
<feature type="disulfide bond" evidence="22">
    <location>
        <begin position="65"/>
        <end position="120"/>
    </location>
</feature>
<evidence type="ECO:0000256" key="8">
    <source>
        <dbReference type="ARBA" id="ARBA00023408"/>
    </source>
</evidence>
<dbReference type="GO" id="GO:0047498">
    <property type="term" value="F:calcium-dependent phospholipase A2 activity"/>
    <property type="evidence" value="ECO:0007669"/>
    <property type="project" value="TreeGrafter"/>
</dbReference>
<evidence type="ECO:0000256" key="13">
    <source>
        <dbReference type="ARBA" id="ARBA00048221"/>
    </source>
</evidence>
<dbReference type="GO" id="GO:0005576">
    <property type="term" value="C:extracellular region"/>
    <property type="evidence" value="ECO:0007669"/>
    <property type="project" value="UniProtKB-SubCell"/>
</dbReference>
<dbReference type="InterPro" id="IPR001211">
    <property type="entry name" value="PLA2"/>
</dbReference>
<keyword evidence="21" id="KW-0479">Metal-binding</keyword>
<feature type="binding site" evidence="21">
    <location>
        <position position="53"/>
    </location>
    <ligand>
        <name>Ca(2+)</name>
        <dbReference type="ChEBI" id="CHEBI:29108"/>
    </ligand>
</feature>
<dbReference type="InterPro" id="IPR033113">
    <property type="entry name" value="PLA2_histidine"/>
</dbReference>
<dbReference type="GO" id="GO:0006644">
    <property type="term" value="P:phospholipid metabolic process"/>
    <property type="evidence" value="ECO:0007669"/>
    <property type="project" value="InterPro"/>
</dbReference>
<feature type="disulfide bond" evidence="22">
    <location>
        <begin position="71"/>
        <end position="147"/>
    </location>
</feature>
<evidence type="ECO:0000256" key="14">
    <source>
        <dbReference type="ARBA" id="ARBA00048227"/>
    </source>
</evidence>
<keyword evidence="24" id="KW-0732">Signal</keyword>
<keyword evidence="4 24" id="KW-0964">Secreted</keyword>
<evidence type="ECO:0000256" key="23">
    <source>
        <dbReference type="RuleBase" id="RU003654"/>
    </source>
</evidence>
<comment type="catalytic activity">
    <reaction evidence="15">
        <text>1-hexadecanoyl-2-(5Z,8Z,11Z,14Z-eicosatetraenoyl)-sn-glycero-3-phosphoethanolamine + H2O = 1-hexadecanoyl-sn-glycero-3-phosphoethanolamine + (5Z,8Z,11Z,14Z)-eicosatetraenoate + H(+)</text>
        <dbReference type="Rhea" id="RHEA:40431"/>
        <dbReference type="ChEBI" id="CHEBI:15377"/>
        <dbReference type="ChEBI" id="CHEBI:15378"/>
        <dbReference type="ChEBI" id="CHEBI:32395"/>
        <dbReference type="ChEBI" id="CHEBI:73004"/>
        <dbReference type="ChEBI" id="CHEBI:73009"/>
    </reaction>
    <physiologicalReaction direction="left-to-right" evidence="15">
        <dbReference type="Rhea" id="RHEA:40432"/>
    </physiologicalReaction>
</comment>
<evidence type="ECO:0000256" key="12">
    <source>
        <dbReference type="ARBA" id="ARBA00048080"/>
    </source>
</evidence>
<keyword evidence="7 22" id="KW-1015">Disulfide bond</keyword>
<organism evidence="26">
    <name type="scientific">Castor canadensis</name>
    <name type="common">American beaver</name>
    <dbReference type="NCBI Taxonomy" id="51338"/>
    <lineage>
        <taxon>Eukaryota</taxon>
        <taxon>Metazoa</taxon>
        <taxon>Chordata</taxon>
        <taxon>Craniata</taxon>
        <taxon>Vertebrata</taxon>
        <taxon>Euteleostomi</taxon>
        <taxon>Mammalia</taxon>
        <taxon>Eutheria</taxon>
        <taxon>Euarchontoglires</taxon>
        <taxon>Glires</taxon>
        <taxon>Rodentia</taxon>
        <taxon>Castorimorpha</taxon>
        <taxon>Castoridae</taxon>
        <taxon>Castor</taxon>
    </lineage>
</organism>
<evidence type="ECO:0000256" key="1">
    <source>
        <dbReference type="ARBA" id="ARBA00004450"/>
    </source>
</evidence>
<dbReference type="PANTHER" id="PTHR11716:SF9">
    <property type="entry name" value="PHOSPHOLIPASE A2, MEMBRANE ASSOCIATED"/>
    <property type="match status" value="1"/>
</dbReference>
<dbReference type="Ensembl" id="ENSCCNT00000003173.1">
    <property type="protein sequence ID" value="ENSCCNP00000002368.1"/>
    <property type="gene ID" value="ENSCCNG00000002493.1"/>
</dbReference>
<dbReference type="InterPro" id="IPR036444">
    <property type="entry name" value="PLipase_A2_dom_sf"/>
</dbReference>
<gene>
    <name evidence="26" type="primary">LOC109698876</name>
</gene>
<comment type="cofactor">
    <cofactor evidence="21">
        <name>Ca(2+)</name>
        <dbReference type="ChEBI" id="CHEBI:29108"/>
    </cofactor>
    <text evidence="21">Binds 1 Ca(2+) ion per subunit.</text>
</comment>
<dbReference type="GO" id="GO:0016042">
    <property type="term" value="P:lipid catabolic process"/>
    <property type="evidence" value="ECO:0007669"/>
    <property type="project" value="InterPro"/>
</dbReference>
<comment type="catalytic activity">
    <reaction evidence="11">
        <text>1-hexadecanoyl-2-(9Z-octadecenoyl)-sn-glycero-3-phospho-(1'-sn-glycerol) + H2O = 1-hexadecanoyl-sn-glycero-3-phospho-(1'-sn-glycerol) + (9Z)-octadecenoate + H(+)</text>
        <dbReference type="Rhea" id="RHEA:40919"/>
        <dbReference type="ChEBI" id="CHEBI:15377"/>
        <dbReference type="ChEBI" id="CHEBI:15378"/>
        <dbReference type="ChEBI" id="CHEBI:30823"/>
        <dbReference type="ChEBI" id="CHEBI:72841"/>
        <dbReference type="ChEBI" id="CHEBI:75158"/>
    </reaction>
    <physiologicalReaction direction="left-to-right" evidence="11">
        <dbReference type="Rhea" id="RHEA:40920"/>
    </physiologicalReaction>
</comment>
<comment type="catalytic activity">
    <reaction evidence="18">
        <text>1-hexadecanoyl-2-(9Z,12Z-octadecadienoyl)-sn-glycero-3-phosphoethanolamine + H2O = 1-hexadecanoyl-sn-glycero-3-phosphoethanolamine + (9Z,12Z)-octadecadienoate + H(+)</text>
        <dbReference type="Rhea" id="RHEA:40815"/>
        <dbReference type="ChEBI" id="CHEBI:15377"/>
        <dbReference type="ChEBI" id="CHEBI:15378"/>
        <dbReference type="ChEBI" id="CHEBI:30245"/>
        <dbReference type="ChEBI" id="CHEBI:73004"/>
        <dbReference type="ChEBI" id="CHEBI:73008"/>
    </reaction>
    <physiologicalReaction direction="left-to-right" evidence="18">
        <dbReference type="Rhea" id="RHEA:40816"/>
    </physiologicalReaction>
</comment>
<dbReference type="FunFam" id="1.20.90.10:FF:000001">
    <property type="entry name" value="Basic phospholipase A2 homolog"/>
    <property type="match status" value="1"/>
</dbReference>
<comment type="catalytic activity">
    <reaction evidence="10">
        <text>a 1,2-diacyl-sn-glycero-3-phosphoethanolamine + H2O = a 1-acyl-sn-glycero-3-phosphoethanolamine + a fatty acid + H(+)</text>
        <dbReference type="Rhea" id="RHEA:44604"/>
        <dbReference type="ChEBI" id="CHEBI:15377"/>
        <dbReference type="ChEBI" id="CHEBI:15378"/>
        <dbReference type="ChEBI" id="CHEBI:28868"/>
        <dbReference type="ChEBI" id="CHEBI:64381"/>
        <dbReference type="ChEBI" id="CHEBI:64612"/>
    </reaction>
    <physiologicalReaction direction="left-to-right" evidence="10">
        <dbReference type="Rhea" id="RHEA:44605"/>
    </physiologicalReaction>
</comment>
<dbReference type="GO" id="GO:0005509">
    <property type="term" value="F:calcium ion binding"/>
    <property type="evidence" value="ECO:0007669"/>
    <property type="project" value="InterPro"/>
</dbReference>
<evidence type="ECO:0000256" key="3">
    <source>
        <dbReference type="ARBA" id="ARBA00007056"/>
    </source>
</evidence>
<dbReference type="GO" id="GO:0005543">
    <property type="term" value="F:phospholipid binding"/>
    <property type="evidence" value="ECO:0007669"/>
    <property type="project" value="TreeGrafter"/>
</dbReference>
<comment type="catalytic activity">
    <reaction evidence="19">
        <text>1-hexadecanoyl-2-(9Z-octadecenoyl)-sn-glycero-3-phosphoglycerol + H2O = 1-hexadecanoyl-sn-glycero-3-phosphoglycerol + (9Z)-octadecenoate + H(+)</text>
        <dbReference type="Rhea" id="RHEA:44524"/>
        <dbReference type="ChEBI" id="CHEBI:15377"/>
        <dbReference type="ChEBI" id="CHEBI:15378"/>
        <dbReference type="ChEBI" id="CHEBI:30823"/>
        <dbReference type="ChEBI" id="CHEBI:84472"/>
        <dbReference type="ChEBI" id="CHEBI:84475"/>
    </reaction>
    <physiologicalReaction direction="left-to-right" evidence="19">
        <dbReference type="Rhea" id="RHEA:44525"/>
    </physiologicalReaction>
</comment>
<reference evidence="26" key="1">
    <citation type="submission" date="2023-09" db="UniProtKB">
        <authorList>
            <consortium name="Ensembl"/>
        </authorList>
    </citation>
    <scope>IDENTIFICATION</scope>
</reference>
<protein>
    <recommendedName>
        <fullName evidence="24">Phospholipase A2</fullName>
        <ecNumber evidence="24">3.1.1.4</ecNumber>
    </recommendedName>
</protein>
<evidence type="ECO:0000256" key="15">
    <source>
        <dbReference type="ARBA" id="ARBA00048541"/>
    </source>
</evidence>
<comment type="catalytic activity">
    <reaction evidence="8">
        <text>1-hexadecanoyl-2-(9Z,12Z-octadecadienoyl)-sn-glycero-3-phosphocholine + H2O = (9Z,12Z)-octadecadienoate + 1-hexadecanoyl-sn-glycero-3-phosphocholine + H(+)</text>
        <dbReference type="Rhea" id="RHEA:40811"/>
        <dbReference type="ChEBI" id="CHEBI:15377"/>
        <dbReference type="ChEBI" id="CHEBI:15378"/>
        <dbReference type="ChEBI" id="CHEBI:30245"/>
        <dbReference type="ChEBI" id="CHEBI:72998"/>
        <dbReference type="ChEBI" id="CHEBI:73002"/>
    </reaction>
    <physiologicalReaction direction="left-to-right" evidence="8">
        <dbReference type="Rhea" id="RHEA:40812"/>
    </physiologicalReaction>
</comment>
<comment type="catalytic activity">
    <reaction evidence="13">
        <text>N-hexadecanoyl-1,2-di-(9Z-octadecenoyl)-sn-glycero-3-phosphoethanolamine + H2O = N-hexadecanoyl-1-(9Z-octadecenoyl)-sn-glycero-3-phosphoethanolamine + (9Z)-octadecenoate + H(+)</text>
        <dbReference type="Rhea" id="RHEA:45424"/>
        <dbReference type="ChEBI" id="CHEBI:15377"/>
        <dbReference type="ChEBI" id="CHEBI:15378"/>
        <dbReference type="ChEBI" id="CHEBI:30823"/>
        <dbReference type="ChEBI" id="CHEBI:78097"/>
        <dbReference type="ChEBI" id="CHEBI:85217"/>
    </reaction>
    <physiologicalReaction direction="left-to-right" evidence="13">
        <dbReference type="Rhea" id="RHEA:45425"/>
    </physiologicalReaction>
</comment>